<reference evidence="7" key="1">
    <citation type="submission" date="2015-07" db="EMBL/GenBank/DDBJ databases">
        <authorList>
            <consortium name="Consortium for Microbial Forensics and Genomics (microFORGE)"/>
            <person name="Knight B.M."/>
            <person name="Roberts D.P."/>
            <person name="Lin D."/>
            <person name="Hari K."/>
            <person name="Fletcher J."/>
            <person name="Melcher U."/>
            <person name="Blagden T."/>
            <person name="Winegar R.A."/>
        </authorList>
    </citation>
    <scope>NUCLEOTIDE SEQUENCE [LARGE SCALE GENOMIC DNA]</scope>
    <source>
        <strain evidence="7">NRRL B-1447</strain>
    </source>
</reference>
<dbReference type="AlphaFoldDB" id="A0A0L8M2S2"/>
<dbReference type="Pfam" id="PF00072">
    <property type="entry name" value="Response_reg"/>
    <property type="match status" value="1"/>
</dbReference>
<protein>
    <submittedName>
        <fullName evidence="6">Transcriptional regulator</fullName>
    </submittedName>
</protein>
<dbReference type="InterPro" id="IPR058245">
    <property type="entry name" value="NreC/VraR/RcsB-like_REC"/>
</dbReference>
<name>A0A0L8M2S2_STRVG</name>
<dbReference type="PROSITE" id="PS50110">
    <property type="entry name" value="RESPONSE_REGULATORY"/>
    <property type="match status" value="1"/>
</dbReference>
<feature type="domain" description="Response regulatory" evidence="5">
    <location>
        <begin position="21"/>
        <end position="137"/>
    </location>
</feature>
<dbReference type="Proteomes" id="UP000037084">
    <property type="component" value="Unassembled WGS sequence"/>
</dbReference>
<dbReference type="SUPFAM" id="SSF52172">
    <property type="entry name" value="CheY-like"/>
    <property type="match status" value="1"/>
</dbReference>
<dbReference type="SMART" id="SM00421">
    <property type="entry name" value="HTH_LUXR"/>
    <property type="match status" value="1"/>
</dbReference>
<evidence type="ECO:0000313" key="7">
    <source>
        <dbReference type="Proteomes" id="UP000037084"/>
    </source>
</evidence>
<evidence type="ECO:0000256" key="1">
    <source>
        <dbReference type="ARBA" id="ARBA00022553"/>
    </source>
</evidence>
<keyword evidence="1 3" id="KW-0597">Phosphoprotein</keyword>
<dbReference type="CDD" id="cd06170">
    <property type="entry name" value="LuxR_C_like"/>
    <property type="match status" value="1"/>
</dbReference>
<dbReference type="InterPro" id="IPR011006">
    <property type="entry name" value="CheY-like_superfamily"/>
</dbReference>
<dbReference type="SUPFAM" id="SSF46894">
    <property type="entry name" value="C-terminal effector domain of the bipartite response regulators"/>
    <property type="match status" value="1"/>
</dbReference>
<dbReference type="CDD" id="cd17535">
    <property type="entry name" value="REC_NarL-like"/>
    <property type="match status" value="1"/>
</dbReference>
<keyword evidence="2" id="KW-0238">DNA-binding</keyword>
<dbReference type="PANTHER" id="PTHR43214">
    <property type="entry name" value="TWO-COMPONENT RESPONSE REGULATOR"/>
    <property type="match status" value="1"/>
</dbReference>
<evidence type="ECO:0000313" key="6">
    <source>
        <dbReference type="EMBL" id="KOG44727.1"/>
    </source>
</evidence>
<dbReference type="Pfam" id="PF00196">
    <property type="entry name" value="GerE"/>
    <property type="match status" value="1"/>
</dbReference>
<accession>A0A0L8M2S2</accession>
<dbReference type="OrthoDB" id="3526503at2"/>
<dbReference type="PRINTS" id="PR00038">
    <property type="entry name" value="HTHLUXR"/>
</dbReference>
<dbReference type="InterPro" id="IPR039420">
    <property type="entry name" value="WalR-like"/>
</dbReference>
<dbReference type="EMBL" id="LGUV01000380">
    <property type="protein sequence ID" value="KOG44727.1"/>
    <property type="molecule type" value="Genomic_DNA"/>
</dbReference>
<dbReference type="PROSITE" id="PS50043">
    <property type="entry name" value="HTH_LUXR_2"/>
    <property type="match status" value="1"/>
</dbReference>
<gene>
    <name evidence="6" type="ORF">ADK75_34575</name>
</gene>
<dbReference type="GO" id="GO:0003677">
    <property type="term" value="F:DNA binding"/>
    <property type="evidence" value="ECO:0007669"/>
    <property type="project" value="UniProtKB-KW"/>
</dbReference>
<dbReference type="RefSeq" id="WP_053177150.1">
    <property type="nucleotide sequence ID" value="NZ_LGUV01000380.1"/>
</dbReference>
<evidence type="ECO:0000256" key="2">
    <source>
        <dbReference type="ARBA" id="ARBA00023125"/>
    </source>
</evidence>
<comment type="caution">
    <text evidence="6">The sequence shown here is derived from an EMBL/GenBank/DDBJ whole genome shotgun (WGS) entry which is preliminary data.</text>
</comment>
<organism evidence="6 7">
    <name type="scientific">Streptomyces virginiae</name>
    <name type="common">Streptomyces cinnamonensis</name>
    <dbReference type="NCBI Taxonomy" id="1961"/>
    <lineage>
        <taxon>Bacteria</taxon>
        <taxon>Bacillati</taxon>
        <taxon>Actinomycetota</taxon>
        <taxon>Actinomycetes</taxon>
        <taxon>Kitasatosporales</taxon>
        <taxon>Streptomycetaceae</taxon>
        <taxon>Streptomyces</taxon>
    </lineage>
</organism>
<sequence>MPSTPRTTPDTVPRTAGGRITILLVEDHDMVAEAIRLALDRTDDLDVVGRSLCVKDALADAARLRPAVVVLDRRLPDGDGIAAIAALKAAAPGARVLVLTGEGTPAVAADVAEAGGSGLILKVGNLRELQDGVRLVAAGDVAFSKGLLGGALDRLAGRTAGAGTTLTPRERETLSLLGDGLGTAEISRRLGIALNTARNHIQRVLEKLGARSQLEAVAVARREGLLR</sequence>
<evidence type="ECO:0000259" key="4">
    <source>
        <dbReference type="PROSITE" id="PS50043"/>
    </source>
</evidence>
<feature type="domain" description="HTH luxR-type" evidence="4">
    <location>
        <begin position="159"/>
        <end position="224"/>
    </location>
</feature>
<feature type="modified residue" description="4-aspartylphosphate" evidence="3">
    <location>
        <position position="72"/>
    </location>
</feature>
<evidence type="ECO:0000256" key="3">
    <source>
        <dbReference type="PROSITE-ProRule" id="PRU00169"/>
    </source>
</evidence>
<dbReference type="InterPro" id="IPR001789">
    <property type="entry name" value="Sig_transdc_resp-reg_receiver"/>
</dbReference>
<dbReference type="PATRIC" id="fig|1961.12.peg.7627"/>
<dbReference type="InterPro" id="IPR000792">
    <property type="entry name" value="Tscrpt_reg_LuxR_C"/>
</dbReference>
<proteinExistence type="predicted"/>
<dbReference type="GO" id="GO:0006355">
    <property type="term" value="P:regulation of DNA-templated transcription"/>
    <property type="evidence" value="ECO:0007669"/>
    <property type="project" value="InterPro"/>
</dbReference>
<dbReference type="GO" id="GO:0000160">
    <property type="term" value="P:phosphorelay signal transduction system"/>
    <property type="evidence" value="ECO:0007669"/>
    <property type="project" value="InterPro"/>
</dbReference>
<dbReference type="InterPro" id="IPR016032">
    <property type="entry name" value="Sig_transdc_resp-reg_C-effctor"/>
</dbReference>
<dbReference type="Gene3D" id="3.40.50.2300">
    <property type="match status" value="1"/>
</dbReference>
<dbReference type="SMART" id="SM00448">
    <property type="entry name" value="REC"/>
    <property type="match status" value="1"/>
</dbReference>
<evidence type="ECO:0000259" key="5">
    <source>
        <dbReference type="PROSITE" id="PS50110"/>
    </source>
</evidence>